<dbReference type="Proteomes" id="UP000799757">
    <property type="component" value="Unassembled WGS sequence"/>
</dbReference>
<evidence type="ECO:0000313" key="2">
    <source>
        <dbReference type="EMBL" id="KAF2787226.1"/>
    </source>
</evidence>
<keyword evidence="3" id="KW-1185">Reference proteome</keyword>
<proteinExistence type="predicted"/>
<feature type="transmembrane region" description="Helical" evidence="1">
    <location>
        <begin position="20"/>
        <end position="39"/>
    </location>
</feature>
<gene>
    <name evidence="2" type="ORF">K505DRAFT_329811</name>
</gene>
<accession>A0A6A6WSX2</accession>
<evidence type="ECO:0000256" key="1">
    <source>
        <dbReference type="SAM" id="Phobius"/>
    </source>
</evidence>
<sequence>MGRYEGYEVWEKPSQVGKTVLLIGTYIVPPLATAIKLHTSRAAINRRRLVHDLDQVFQSII</sequence>
<keyword evidence="1" id="KW-0812">Transmembrane</keyword>
<dbReference type="AlphaFoldDB" id="A0A6A6WSX2"/>
<reference evidence="2" key="1">
    <citation type="journal article" date="2020" name="Stud. Mycol.">
        <title>101 Dothideomycetes genomes: a test case for predicting lifestyles and emergence of pathogens.</title>
        <authorList>
            <person name="Haridas S."/>
            <person name="Albert R."/>
            <person name="Binder M."/>
            <person name="Bloem J."/>
            <person name="Labutti K."/>
            <person name="Salamov A."/>
            <person name="Andreopoulos B."/>
            <person name="Baker S."/>
            <person name="Barry K."/>
            <person name="Bills G."/>
            <person name="Bluhm B."/>
            <person name="Cannon C."/>
            <person name="Castanera R."/>
            <person name="Culley D."/>
            <person name="Daum C."/>
            <person name="Ezra D."/>
            <person name="Gonzalez J."/>
            <person name="Henrissat B."/>
            <person name="Kuo A."/>
            <person name="Liang C."/>
            <person name="Lipzen A."/>
            <person name="Lutzoni F."/>
            <person name="Magnuson J."/>
            <person name="Mondo S."/>
            <person name="Nolan M."/>
            <person name="Ohm R."/>
            <person name="Pangilinan J."/>
            <person name="Park H.-J."/>
            <person name="Ramirez L."/>
            <person name="Alfaro M."/>
            <person name="Sun H."/>
            <person name="Tritt A."/>
            <person name="Yoshinaga Y."/>
            <person name="Zwiers L.-H."/>
            <person name="Turgeon B."/>
            <person name="Goodwin S."/>
            <person name="Spatafora J."/>
            <person name="Crous P."/>
            <person name="Grigoriev I."/>
        </authorList>
    </citation>
    <scope>NUCLEOTIDE SEQUENCE</scope>
    <source>
        <strain evidence="2">CBS 109.77</strain>
    </source>
</reference>
<name>A0A6A6WSX2_9PLEO</name>
<evidence type="ECO:0000313" key="3">
    <source>
        <dbReference type="Proteomes" id="UP000799757"/>
    </source>
</evidence>
<keyword evidence="1" id="KW-0472">Membrane</keyword>
<protein>
    <submittedName>
        <fullName evidence="2">Uncharacterized protein</fullName>
    </submittedName>
</protein>
<organism evidence="2 3">
    <name type="scientific">Melanomma pulvis-pyrius CBS 109.77</name>
    <dbReference type="NCBI Taxonomy" id="1314802"/>
    <lineage>
        <taxon>Eukaryota</taxon>
        <taxon>Fungi</taxon>
        <taxon>Dikarya</taxon>
        <taxon>Ascomycota</taxon>
        <taxon>Pezizomycotina</taxon>
        <taxon>Dothideomycetes</taxon>
        <taxon>Pleosporomycetidae</taxon>
        <taxon>Pleosporales</taxon>
        <taxon>Melanommataceae</taxon>
        <taxon>Melanomma</taxon>
    </lineage>
</organism>
<keyword evidence="1" id="KW-1133">Transmembrane helix</keyword>
<dbReference type="EMBL" id="MU002345">
    <property type="protein sequence ID" value="KAF2787226.1"/>
    <property type="molecule type" value="Genomic_DNA"/>
</dbReference>